<dbReference type="Proteomes" id="UP000735302">
    <property type="component" value="Unassembled WGS sequence"/>
</dbReference>
<proteinExistence type="predicted"/>
<sequence length="112" mass="12666">MEPIESSKELEYSPVLPWECELCCHTGPQFGPKQQEDLSQALVRLCFCKLPLGAGKQQTFGPGSTKYAWLENTSNFQRPGVLSSCLRVSYSRFVCGNVERIRGPCHRERIQT</sequence>
<dbReference type="EMBL" id="BLXT01005617">
    <property type="protein sequence ID" value="GFO24479.1"/>
    <property type="molecule type" value="Genomic_DNA"/>
</dbReference>
<dbReference type="AlphaFoldDB" id="A0AAV4C1B7"/>
<evidence type="ECO:0000313" key="1">
    <source>
        <dbReference type="EMBL" id="GFO24479.1"/>
    </source>
</evidence>
<gene>
    <name evidence="1" type="ORF">PoB_005098400</name>
</gene>
<organism evidence="1 2">
    <name type="scientific">Plakobranchus ocellatus</name>
    <dbReference type="NCBI Taxonomy" id="259542"/>
    <lineage>
        <taxon>Eukaryota</taxon>
        <taxon>Metazoa</taxon>
        <taxon>Spiralia</taxon>
        <taxon>Lophotrochozoa</taxon>
        <taxon>Mollusca</taxon>
        <taxon>Gastropoda</taxon>
        <taxon>Heterobranchia</taxon>
        <taxon>Euthyneura</taxon>
        <taxon>Panpulmonata</taxon>
        <taxon>Sacoglossa</taxon>
        <taxon>Placobranchoidea</taxon>
        <taxon>Plakobranchidae</taxon>
        <taxon>Plakobranchus</taxon>
    </lineage>
</organism>
<name>A0AAV4C1B7_9GAST</name>
<protein>
    <submittedName>
        <fullName evidence="1">Uncharacterized protein</fullName>
    </submittedName>
</protein>
<evidence type="ECO:0000313" key="2">
    <source>
        <dbReference type="Proteomes" id="UP000735302"/>
    </source>
</evidence>
<comment type="caution">
    <text evidence="1">The sequence shown here is derived from an EMBL/GenBank/DDBJ whole genome shotgun (WGS) entry which is preliminary data.</text>
</comment>
<accession>A0AAV4C1B7</accession>
<reference evidence="1 2" key="1">
    <citation type="journal article" date="2021" name="Elife">
        <title>Chloroplast acquisition without the gene transfer in kleptoplastic sea slugs, Plakobranchus ocellatus.</title>
        <authorList>
            <person name="Maeda T."/>
            <person name="Takahashi S."/>
            <person name="Yoshida T."/>
            <person name="Shimamura S."/>
            <person name="Takaki Y."/>
            <person name="Nagai Y."/>
            <person name="Toyoda A."/>
            <person name="Suzuki Y."/>
            <person name="Arimoto A."/>
            <person name="Ishii H."/>
            <person name="Satoh N."/>
            <person name="Nishiyama T."/>
            <person name="Hasebe M."/>
            <person name="Maruyama T."/>
            <person name="Minagawa J."/>
            <person name="Obokata J."/>
            <person name="Shigenobu S."/>
        </authorList>
    </citation>
    <scope>NUCLEOTIDE SEQUENCE [LARGE SCALE GENOMIC DNA]</scope>
</reference>
<keyword evidence="2" id="KW-1185">Reference proteome</keyword>